<dbReference type="EMBL" id="JALJOS010000009">
    <property type="protein sequence ID" value="KAK9834410.1"/>
    <property type="molecule type" value="Genomic_DNA"/>
</dbReference>
<feature type="region of interest" description="Disordered" evidence="1">
    <location>
        <begin position="23"/>
        <end position="57"/>
    </location>
</feature>
<organism evidence="3 4">
    <name type="scientific">Apatococcus lobatus</name>
    <dbReference type="NCBI Taxonomy" id="904363"/>
    <lineage>
        <taxon>Eukaryota</taxon>
        <taxon>Viridiplantae</taxon>
        <taxon>Chlorophyta</taxon>
        <taxon>core chlorophytes</taxon>
        <taxon>Trebouxiophyceae</taxon>
        <taxon>Chlorellales</taxon>
        <taxon>Chlorellaceae</taxon>
        <taxon>Apatococcus</taxon>
    </lineage>
</organism>
<gene>
    <name evidence="3" type="ORF">WJX74_001250</name>
</gene>
<feature type="region of interest" description="Disordered" evidence="1">
    <location>
        <begin position="74"/>
        <end position="104"/>
    </location>
</feature>
<name>A0AAW1RLN1_9CHLO</name>
<reference evidence="3 4" key="1">
    <citation type="journal article" date="2024" name="Nat. Commun.">
        <title>Phylogenomics reveals the evolutionary origins of lichenization in chlorophyte algae.</title>
        <authorList>
            <person name="Puginier C."/>
            <person name="Libourel C."/>
            <person name="Otte J."/>
            <person name="Skaloud P."/>
            <person name="Haon M."/>
            <person name="Grisel S."/>
            <person name="Petersen M."/>
            <person name="Berrin J.G."/>
            <person name="Delaux P.M."/>
            <person name="Dal Grande F."/>
            <person name="Keller J."/>
        </authorList>
    </citation>
    <scope>NUCLEOTIDE SEQUENCE [LARGE SCALE GENOMIC DNA]</scope>
    <source>
        <strain evidence="3 4">SAG 2145</strain>
    </source>
</reference>
<feature type="compositionally biased region" description="Low complexity" evidence="1">
    <location>
        <begin position="223"/>
        <end position="244"/>
    </location>
</feature>
<feature type="signal peptide" evidence="2">
    <location>
        <begin position="1"/>
        <end position="17"/>
    </location>
</feature>
<feature type="compositionally biased region" description="Basic and acidic residues" evidence="1">
    <location>
        <begin position="251"/>
        <end position="260"/>
    </location>
</feature>
<evidence type="ECO:0000313" key="4">
    <source>
        <dbReference type="Proteomes" id="UP001438707"/>
    </source>
</evidence>
<accession>A0AAW1RLN1</accession>
<keyword evidence="4" id="KW-1185">Reference proteome</keyword>
<feature type="chain" id="PRO_5043373974" evidence="2">
    <location>
        <begin position="18"/>
        <end position="459"/>
    </location>
</feature>
<evidence type="ECO:0000256" key="1">
    <source>
        <dbReference type="SAM" id="MobiDB-lite"/>
    </source>
</evidence>
<protein>
    <submittedName>
        <fullName evidence="3">Uncharacterized protein</fullName>
    </submittedName>
</protein>
<sequence length="459" mass="50154">MFRENCLLLLLMSPAYAGRDKHFNRSEQASSETANDSQQKPHASPAHQPHADIGNGTSILSQLPFWDASESFQRAGHDHQSWAGSPMPAQATDGPATTRLPPDLTWTDGYSFGSKAKASLGMQKYLDSTNPADEQQPFEGTTSSKIAARIAFNLRQAASKQEFAGSVPAASAEDQLAGLPIHSDPPEPRQSGTGRSDESWRRRPKGHGFSEEIWNLHKHLAEKQAAAQDQNDAASASAQAAESNLGGRSSDATEKDRGSEDEQLQAAQQVLQRMQEAFYAGNISMTDEGMPKLSPSESPSEALDTYLHQMPTSQACAPFIAPHVRRIAIVGNGPLSAAHAKAANEHDLVVRFNMLDNISGQDSDERVDVWLMRYAWETRLHYWGLTKLLGMSRTKASDKVQGVFLVGGSPLFMDYARLMVPEIFCPWRCSPGRPSTVVMPPGMLLPREWQVLNSTASST</sequence>
<evidence type="ECO:0000256" key="2">
    <source>
        <dbReference type="SAM" id="SignalP"/>
    </source>
</evidence>
<dbReference type="AlphaFoldDB" id="A0AAW1RLN1"/>
<feature type="compositionally biased region" description="Polar residues" evidence="1">
    <location>
        <begin position="26"/>
        <end position="41"/>
    </location>
</feature>
<dbReference type="Proteomes" id="UP001438707">
    <property type="component" value="Unassembled WGS sequence"/>
</dbReference>
<proteinExistence type="predicted"/>
<feature type="region of interest" description="Disordered" evidence="1">
    <location>
        <begin position="178"/>
        <end position="205"/>
    </location>
</feature>
<keyword evidence="2" id="KW-0732">Signal</keyword>
<comment type="caution">
    <text evidence="3">The sequence shown here is derived from an EMBL/GenBank/DDBJ whole genome shotgun (WGS) entry which is preliminary data.</text>
</comment>
<feature type="region of interest" description="Disordered" evidence="1">
    <location>
        <begin position="222"/>
        <end position="265"/>
    </location>
</feature>
<evidence type="ECO:0000313" key="3">
    <source>
        <dbReference type="EMBL" id="KAK9834410.1"/>
    </source>
</evidence>